<sequence length="54" mass="6107">MASRAPVRGEAEWESAFDRYAPVGDGATPSRPRTDHNPFNRKEYLLSMVRRVTG</sequence>
<evidence type="ECO:0000256" key="1">
    <source>
        <dbReference type="SAM" id="MobiDB-lite"/>
    </source>
</evidence>
<dbReference type="EMBL" id="JAVRFF010000008">
    <property type="protein sequence ID" value="MDT0472264.1"/>
    <property type="molecule type" value="Genomic_DNA"/>
</dbReference>
<keyword evidence="3" id="KW-1185">Reference proteome</keyword>
<dbReference type="Proteomes" id="UP001180489">
    <property type="component" value="Unassembled WGS sequence"/>
</dbReference>
<proteinExistence type="predicted"/>
<organism evidence="2 3">
    <name type="scientific">Streptomyces hintoniae</name>
    <dbReference type="NCBI Taxonomy" id="3075521"/>
    <lineage>
        <taxon>Bacteria</taxon>
        <taxon>Bacillati</taxon>
        <taxon>Actinomycetota</taxon>
        <taxon>Actinomycetes</taxon>
        <taxon>Kitasatosporales</taxon>
        <taxon>Streptomycetaceae</taxon>
        <taxon>Streptomyces</taxon>
    </lineage>
</organism>
<reference evidence="2" key="1">
    <citation type="submission" date="2024-05" db="EMBL/GenBank/DDBJ databases">
        <title>30 novel species of actinomycetes from the DSMZ collection.</title>
        <authorList>
            <person name="Nouioui I."/>
        </authorList>
    </citation>
    <scope>NUCLEOTIDE SEQUENCE</scope>
    <source>
        <strain evidence="2">DSM 41014</strain>
    </source>
</reference>
<evidence type="ECO:0000313" key="2">
    <source>
        <dbReference type="EMBL" id="MDT0472264.1"/>
    </source>
</evidence>
<evidence type="ECO:0000313" key="3">
    <source>
        <dbReference type="Proteomes" id="UP001180489"/>
    </source>
</evidence>
<dbReference type="RefSeq" id="WP_311634694.1">
    <property type="nucleotide sequence ID" value="NZ_JAVRFF010000008.1"/>
</dbReference>
<feature type="region of interest" description="Disordered" evidence="1">
    <location>
        <begin position="18"/>
        <end position="40"/>
    </location>
</feature>
<name>A0ABU2UG84_9ACTN</name>
<gene>
    <name evidence="2" type="ORF">RM863_09000</name>
</gene>
<protein>
    <submittedName>
        <fullName evidence="2">Uncharacterized protein</fullName>
    </submittedName>
</protein>
<accession>A0ABU2UG84</accession>
<comment type="caution">
    <text evidence="2">The sequence shown here is derived from an EMBL/GenBank/DDBJ whole genome shotgun (WGS) entry which is preliminary data.</text>
</comment>